<keyword evidence="2" id="KW-1185">Reference proteome</keyword>
<evidence type="ECO:0000313" key="1">
    <source>
        <dbReference type="EMBL" id="KAJ8127254.1"/>
    </source>
</evidence>
<gene>
    <name evidence="1" type="ORF">O1611_g6383</name>
</gene>
<sequence>MDLCNLQGNTDMYGLGIRLGFYFQWLSQIITSVLLAGAQLPVDAKRLKSLKTEIEGGQFALQCFLWFWAAKAQQDGDDGCPRFGFLFSKLFIGSRGLRCVNVLVQSLILAIALLMPVLALIFGDRWDQLPKRPERRSRLLPFLNAFIAALALGVTVVAVELTIFWNGLQDVHSVDSAGQLIPLVIGVVVFFRIPYKYFWAEDIEKAEEGIVNIIYPQSPSARAGHALSISGAYGRSDDKYAIPKSA</sequence>
<protein>
    <submittedName>
        <fullName evidence="1">Uncharacterized protein</fullName>
    </submittedName>
</protein>
<proteinExistence type="predicted"/>
<dbReference type="EMBL" id="JAPUUL010001496">
    <property type="protein sequence ID" value="KAJ8127254.1"/>
    <property type="molecule type" value="Genomic_DNA"/>
</dbReference>
<organism evidence="1 2">
    <name type="scientific">Lasiodiplodia mahajangana</name>
    <dbReference type="NCBI Taxonomy" id="1108764"/>
    <lineage>
        <taxon>Eukaryota</taxon>
        <taxon>Fungi</taxon>
        <taxon>Dikarya</taxon>
        <taxon>Ascomycota</taxon>
        <taxon>Pezizomycotina</taxon>
        <taxon>Dothideomycetes</taxon>
        <taxon>Dothideomycetes incertae sedis</taxon>
        <taxon>Botryosphaeriales</taxon>
        <taxon>Botryosphaeriaceae</taxon>
        <taxon>Lasiodiplodia</taxon>
    </lineage>
</organism>
<dbReference type="Proteomes" id="UP001153332">
    <property type="component" value="Unassembled WGS sequence"/>
</dbReference>
<accession>A0ACC2JIQ8</accession>
<evidence type="ECO:0000313" key="2">
    <source>
        <dbReference type="Proteomes" id="UP001153332"/>
    </source>
</evidence>
<name>A0ACC2JIQ8_9PEZI</name>
<reference evidence="1" key="1">
    <citation type="submission" date="2022-12" db="EMBL/GenBank/DDBJ databases">
        <title>Genome Sequence of Lasiodiplodia mahajangana.</title>
        <authorList>
            <person name="Buettner E."/>
        </authorList>
    </citation>
    <scope>NUCLEOTIDE SEQUENCE</scope>
    <source>
        <strain evidence="1">VT137</strain>
    </source>
</reference>
<comment type="caution">
    <text evidence="1">The sequence shown here is derived from an EMBL/GenBank/DDBJ whole genome shotgun (WGS) entry which is preliminary data.</text>
</comment>